<evidence type="ECO:0000313" key="3">
    <source>
        <dbReference type="EMBL" id="KAL3097442.1"/>
    </source>
</evidence>
<sequence length="119" mass="12734">MSQYGQQMSEEIKSVIDAAGEDAGEGGGPSNSAPMADKTGSPLPSALPPSPRRVFSHFQPRHQNGASSSPPLPFSLSLFLLFFFPCACCCASPLLSADGRPTRGGRKRRKWQISDCFCD</sequence>
<feature type="transmembrane region" description="Helical" evidence="2">
    <location>
        <begin position="74"/>
        <end position="97"/>
    </location>
</feature>
<organism evidence="3 4">
    <name type="scientific">Heterodera schachtii</name>
    <name type="common">Sugarbeet cyst nematode worm</name>
    <name type="synonym">Tylenchus schachtii</name>
    <dbReference type="NCBI Taxonomy" id="97005"/>
    <lineage>
        <taxon>Eukaryota</taxon>
        <taxon>Metazoa</taxon>
        <taxon>Ecdysozoa</taxon>
        <taxon>Nematoda</taxon>
        <taxon>Chromadorea</taxon>
        <taxon>Rhabditida</taxon>
        <taxon>Tylenchina</taxon>
        <taxon>Tylenchomorpha</taxon>
        <taxon>Tylenchoidea</taxon>
        <taxon>Heteroderidae</taxon>
        <taxon>Heteroderinae</taxon>
        <taxon>Heterodera</taxon>
    </lineage>
</organism>
<dbReference type="EMBL" id="JBICCN010000054">
    <property type="protein sequence ID" value="KAL3097442.1"/>
    <property type="molecule type" value="Genomic_DNA"/>
</dbReference>
<dbReference type="Proteomes" id="UP001620645">
    <property type="component" value="Unassembled WGS sequence"/>
</dbReference>
<proteinExistence type="predicted"/>
<name>A0ABD2K3J0_HETSC</name>
<keyword evidence="2" id="KW-0812">Transmembrane</keyword>
<evidence type="ECO:0000313" key="4">
    <source>
        <dbReference type="Proteomes" id="UP001620645"/>
    </source>
</evidence>
<feature type="region of interest" description="Disordered" evidence="1">
    <location>
        <begin position="1"/>
        <end position="69"/>
    </location>
</feature>
<dbReference type="AlphaFoldDB" id="A0ABD2K3J0"/>
<keyword evidence="2" id="KW-1133">Transmembrane helix</keyword>
<keyword evidence="4" id="KW-1185">Reference proteome</keyword>
<gene>
    <name evidence="3" type="ORF">niasHS_003890</name>
</gene>
<protein>
    <submittedName>
        <fullName evidence="3">Uncharacterized protein</fullName>
    </submittedName>
</protein>
<evidence type="ECO:0000256" key="1">
    <source>
        <dbReference type="SAM" id="MobiDB-lite"/>
    </source>
</evidence>
<evidence type="ECO:0000256" key="2">
    <source>
        <dbReference type="SAM" id="Phobius"/>
    </source>
</evidence>
<accession>A0ABD2K3J0</accession>
<comment type="caution">
    <text evidence="3">The sequence shown here is derived from an EMBL/GenBank/DDBJ whole genome shotgun (WGS) entry which is preliminary data.</text>
</comment>
<keyword evidence="2" id="KW-0472">Membrane</keyword>
<reference evidence="3 4" key="1">
    <citation type="submission" date="2024-10" db="EMBL/GenBank/DDBJ databases">
        <authorList>
            <person name="Kim D."/>
        </authorList>
    </citation>
    <scope>NUCLEOTIDE SEQUENCE [LARGE SCALE GENOMIC DNA]</scope>
    <source>
        <strain evidence="3">Taebaek</strain>
    </source>
</reference>